<proteinExistence type="predicted"/>
<evidence type="ECO:0000259" key="1">
    <source>
        <dbReference type="Pfam" id="PF10124"/>
    </source>
</evidence>
<reference evidence="2 3" key="1">
    <citation type="submission" date="2020-08" db="EMBL/GenBank/DDBJ databases">
        <title>Genomic Encyclopedia of Type Strains, Phase IV (KMG-IV): sequencing the most valuable type-strain genomes for metagenomic binning, comparative biology and taxonomic classification.</title>
        <authorList>
            <person name="Goeker M."/>
        </authorList>
    </citation>
    <scope>NUCLEOTIDE SEQUENCE [LARGE SCALE GENOMIC DNA]</scope>
    <source>
        <strain evidence="2 3">YC6886</strain>
    </source>
</reference>
<dbReference type="InterPro" id="IPR018774">
    <property type="entry name" value="Phage_Mu_GpT"/>
</dbReference>
<feature type="domain" description="Bacteriophage Mu GpT" evidence="1">
    <location>
        <begin position="8"/>
        <end position="156"/>
    </location>
</feature>
<dbReference type="RefSeq" id="WP_184016977.1">
    <property type="nucleotide sequence ID" value="NZ_JACHFD010000005.1"/>
</dbReference>
<dbReference type="AlphaFoldDB" id="A0A840UZ98"/>
<protein>
    <submittedName>
        <fullName evidence="2">Phage major head subunit gpT-like protein</fullName>
    </submittedName>
</protein>
<feature type="domain" description="Bacteriophage Mu GpT" evidence="1">
    <location>
        <begin position="231"/>
        <end position="297"/>
    </location>
</feature>
<evidence type="ECO:0000313" key="2">
    <source>
        <dbReference type="EMBL" id="MBB5351102.1"/>
    </source>
</evidence>
<gene>
    <name evidence="2" type="ORF">HNR46_001336</name>
</gene>
<feature type="domain" description="Bacteriophage Mu GpT" evidence="1">
    <location>
        <begin position="157"/>
        <end position="226"/>
    </location>
</feature>
<sequence length="302" mass="32952">MQINKAALAALFRGYRVIYDAAFHGSAPESTDLYMVTQSNAAEELYHWLGAFPGMKKLVGEVVIENVAANKFAIANEEFESTVSVKRADIERNAAGIYNPLFSGMGAAAAEHPDEMLASLLENAFTDKDYTGTAFFAANKPHEPGNNKSTKFTNKGTKKLAASSYSEAKAAFKSLKNAYGRPMGIGRNLTLVVSPDKEDAAREILVATRNAAGADNIHQGTATLKVLSRLSGEAWFLMDLSRPVRPFILQKEVPIEFNSLTTEESDHVFLKKEYLYQAYGRYNAGYGLPQLAWGSDGTTDPS</sequence>
<accession>A0A840UZ98</accession>
<dbReference type="Pfam" id="PF10124">
    <property type="entry name" value="Mu-like_gpT"/>
    <property type="match status" value="3"/>
</dbReference>
<comment type="caution">
    <text evidence="2">The sequence shown here is derived from an EMBL/GenBank/DDBJ whole genome shotgun (WGS) entry which is preliminary data.</text>
</comment>
<dbReference type="EMBL" id="JACHFD010000005">
    <property type="protein sequence ID" value="MBB5351102.1"/>
    <property type="molecule type" value="Genomic_DNA"/>
</dbReference>
<dbReference type="Proteomes" id="UP000557717">
    <property type="component" value="Unassembled WGS sequence"/>
</dbReference>
<keyword evidence="3" id="KW-1185">Reference proteome</keyword>
<evidence type="ECO:0000313" key="3">
    <source>
        <dbReference type="Proteomes" id="UP000557717"/>
    </source>
</evidence>
<name>A0A840UZ98_9BACT</name>
<organism evidence="2 3">
    <name type="scientific">Haloferula luteola</name>
    <dbReference type="NCBI Taxonomy" id="595692"/>
    <lineage>
        <taxon>Bacteria</taxon>
        <taxon>Pseudomonadati</taxon>
        <taxon>Verrucomicrobiota</taxon>
        <taxon>Verrucomicrobiia</taxon>
        <taxon>Verrucomicrobiales</taxon>
        <taxon>Verrucomicrobiaceae</taxon>
        <taxon>Haloferula</taxon>
    </lineage>
</organism>